<dbReference type="Pfam" id="PF08229">
    <property type="entry name" value="SHR3_chaperone"/>
    <property type="match status" value="1"/>
</dbReference>
<feature type="region of interest" description="Disordered" evidence="1">
    <location>
        <begin position="1"/>
        <end position="23"/>
    </location>
</feature>
<dbReference type="OrthoDB" id="5229808at2759"/>
<dbReference type="AlphaFoldDB" id="A0A0L6USR2"/>
<proteinExistence type="predicted"/>
<sequence length="265" mass="28681">MSASATPAHQPEEKPKASSSPDASPLPTLTLFDGVTNVLLLSSVGFLLGVLFLVLVAEYGVLYTRGSPTEEAYIAAEQAYLTLWTSGLEVKAMLHVMILVPILTLSMKLSRYTEAAIYFDGVSLGMMMGVLGLYTGSTIPNVRKLAHAPSTPTLVRLVAANPQPLDGVGLLHRFLILLSHPAHALLTPQKALENQRLQTAELLANPIPRQELLKITAAGHSIAIFLLVGIILLQLGKLYAEIEDAKLKAQFRLQQSQLSKLKKDQ</sequence>
<dbReference type="VEuPathDB" id="FungiDB:VP01_390g1"/>
<evidence type="ECO:0000256" key="1">
    <source>
        <dbReference type="SAM" id="MobiDB-lite"/>
    </source>
</evidence>
<dbReference type="PANTHER" id="PTHR28228">
    <property type="entry name" value="SECRETORY COMPONENT PROTEIN SHR3"/>
    <property type="match status" value="1"/>
</dbReference>
<gene>
    <name evidence="3" type="ORF">VP01_390g1</name>
</gene>
<evidence type="ECO:0000313" key="3">
    <source>
        <dbReference type="EMBL" id="KNZ51544.1"/>
    </source>
</evidence>
<organism evidence="3 4">
    <name type="scientific">Puccinia sorghi</name>
    <dbReference type="NCBI Taxonomy" id="27349"/>
    <lineage>
        <taxon>Eukaryota</taxon>
        <taxon>Fungi</taxon>
        <taxon>Dikarya</taxon>
        <taxon>Basidiomycota</taxon>
        <taxon>Pucciniomycotina</taxon>
        <taxon>Pucciniomycetes</taxon>
        <taxon>Pucciniales</taxon>
        <taxon>Pucciniaceae</taxon>
        <taxon>Puccinia</taxon>
    </lineage>
</organism>
<dbReference type="Proteomes" id="UP000037035">
    <property type="component" value="Unassembled WGS sequence"/>
</dbReference>
<keyword evidence="2" id="KW-0472">Membrane</keyword>
<feature type="transmembrane region" description="Helical" evidence="2">
    <location>
        <begin position="81"/>
        <end position="103"/>
    </location>
</feature>
<protein>
    <submittedName>
        <fullName evidence="3">ER membrane protein SH3</fullName>
    </submittedName>
</protein>
<dbReference type="InterPro" id="IPR013248">
    <property type="entry name" value="Psh3/Shr3"/>
</dbReference>
<evidence type="ECO:0000256" key="2">
    <source>
        <dbReference type="SAM" id="Phobius"/>
    </source>
</evidence>
<feature type="transmembrane region" description="Helical" evidence="2">
    <location>
        <begin position="212"/>
        <end position="233"/>
    </location>
</feature>
<dbReference type="STRING" id="27349.A0A0L6USR2"/>
<keyword evidence="2" id="KW-1133">Transmembrane helix</keyword>
<keyword evidence="4" id="KW-1185">Reference proteome</keyword>
<dbReference type="GO" id="GO:0006888">
    <property type="term" value="P:endoplasmic reticulum to Golgi vesicle-mediated transport"/>
    <property type="evidence" value="ECO:0007669"/>
    <property type="project" value="TreeGrafter"/>
</dbReference>
<dbReference type="SMART" id="SM00786">
    <property type="entry name" value="SHR3_chaperone"/>
    <property type="match status" value="1"/>
</dbReference>
<name>A0A0L6USR2_9BASI</name>
<dbReference type="EMBL" id="LAVV01008957">
    <property type="protein sequence ID" value="KNZ51544.1"/>
    <property type="molecule type" value="Genomic_DNA"/>
</dbReference>
<reference evidence="3 4" key="1">
    <citation type="submission" date="2015-08" db="EMBL/GenBank/DDBJ databases">
        <title>Next Generation Sequencing and Analysis of the Genome of Puccinia sorghi L Schw, the Causal Agent of Maize Common Rust.</title>
        <authorList>
            <person name="Rochi L."/>
            <person name="Burguener G."/>
            <person name="Darino M."/>
            <person name="Turjanski A."/>
            <person name="Kreff E."/>
            <person name="Dieguez M.J."/>
            <person name="Sacco F."/>
        </authorList>
    </citation>
    <scope>NUCLEOTIDE SEQUENCE [LARGE SCALE GENOMIC DNA]</scope>
    <source>
        <strain evidence="3 4">RO10H11247</strain>
    </source>
</reference>
<dbReference type="GO" id="GO:0005789">
    <property type="term" value="C:endoplasmic reticulum membrane"/>
    <property type="evidence" value="ECO:0007669"/>
    <property type="project" value="TreeGrafter"/>
</dbReference>
<dbReference type="GO" id="GO:0051082">
    <property type="term" value="F:unfolded protein binding"/>
    <property type="evidence" value="ECO:0007669"/>
    <property type="project" value="TreeGrafter"/>
</dbReference>
<keyword evidence="2" id="KW-0812">Transmembrane</keyword>
<feature type="transmembrane region" description="Helical" evidence="2">
    <location>
        <begin position="115"/>
        <end position="134"/>
    </location>
</feature>
<feature type="transmembrane region" description="Helical" evidence="2">
    <location>
        <begin position="38"/>
        <end position="61"/>
    </location>
</feature>
<evidence type="ECO:0000313" key="4">
    <source>
        <dbReference type="Proteomes" id="UP000037035"/>
    </source>
</evidence>
<dbReference type="PANTHER" id="PTHR28228:SF1">
    <property type="entry name" value="SECRETORY COMPONENT PROTEIN SHR3"/>
    <property type="match status" value="1"/>
</dbReference>
<comment type="caution">
    <text evidence="3">The sequence shown here is derived from an EMBL/GenBank/DDBJ whole genome shotgun (WGS) entry which is preliminary data.</text>
</comment>
<accession>A0A0L6USR2</accession>